<comment type="caution">
    <text evidence="7">The sequence shown here is derived from an EMBL/GenBank/DDBJ whole genome shotgun (WGS) entry which is preliminary data.</text>
</comment>
<dbReference type="GO" id="GO:0005829">
    <property type="term" value="C:cytosol"/>
    <property type="evidence" value="ECO:0007669"/>
    <property type="project" value="TreeGrafter"/>
</dbReference>
<dbReference type="Pfam" id="PF02733">
    <property type="entry name" value="Dak1"/>
    <property type="match status" value="1"/>
</dbReference>
<dbReference type="InterPro" id="IPR036117">
    <property type="entry name" value="DhaL_dom_sf"/>
</dbReference>
<dbReference type="GO" id="GO:0004371">
    <property type="term" value="F:glycerone kinase activity"/>
    <property type="evidence" value="ECO:0007669"/>
    <property type="project" value="UniProtKB-EC"/>
</dbReference>
<proteinExistence type="predicted"/>
<evidence type="ECO:0000313" key="7">
    <source>
        <dbReference type="EMBL" id="MBA8991114.1"/>
    </source>
</evidence>
<feature type="domain" description="DhaL" evidence="5">
    <location>
        <begin position="364"/>
        <end position="566"/>
    </location>
</feature>
<gene>
    <name evidence="7" type="ORF">FHW23_002379</name>
</gene>
<dbReference type="AlphaFoldDB" id="A0AAW3T8M0"/>
<dbReference type="InterPro" id="IPR050861">
    <property type="entry name" value="Dihydroxyacetone_Kinase"/>
</dbReference>
<sequence length="580" mass="59561">MTTIHDDPEEFAEDQLAGWLALYADRVRGVHGGVVALPTEGVDPQVAVVVGGGSGHYPAFCGVVGPGFATGAVVGNIFTSPSTAQVYSVAKAADQGRGVVLSFGNYAGDTMNFGLAAERLRAEGIDTRIVVVTDDIASADEESKRRGIAGDFSVFKAMGAAAAAGEDLDEVERIGNASNAATRTIGVAFSGCTMPGAREPLFTVPVGHLGLGLGIHGEPGIEDVPLLPATELASLLVDRLLADRPEAAGTRVAPILNGLGDTKYEELFLLWGRVLPLLQDAGIEVVEPEVGELVTSLDMGGCSLTLQWLDDELETLWRADAYTPAYRKLAAPVAALVPADAVDAAEDEATVVPDASGASRQAAQTACAAIEAIDALLREKEEELGRIDAVAGDGDHGRGMVKGVGAARKAVEKAGQEAGVAFVLGRAGDAWAEFAGGTSGVLWGAALEAFGRSLGDDRDSYEAGDVVDAAQAFADSIVHLGGASRGDKTLLDALLPFVDELRSSVSGGDSLTEAWQAAAAVAVTEAAATADLKPRVGRARPLAEKSLGTPDAGATSMGMILTRVGEVLADRAEHNEGENA</sequence>
<dbReference type="Gene3D" id="3.40.50.10440">
    <property type="entry name" value="Dihydroxyacetone kinase, domain 1"/>
    <property type="match status" value="1"/>
</dbReference>
<accession>A0AAW3T8M0</accession>
<evidence type="ECO:0000256" key="2">
    <source>
        <dbReference type="ARBA" id="ARBA00022741"/>
    </source>
</evidence>
<dbReference type="EC" id="2.7.1.29" evidence="7"/>
<evidence type="ECO:0000259" key="6">
    <source>
        <dbReference type="PROSITE" id="PS51481"/>
    </source>
</evidence>
<dbReference type="Gene3D" id="1.25.40.340">
    <property type="match status" value="1"/>
</dbReference>
<dbReference type="GO" id="GO:0005524">
    <property type="term" value="F:ATP binding"/>
    <property type="evidence" value="ECO:0007669"/>
    <property type="project" value="UniProtKB-KW"/>
</dbReference>
<dbReference type="PANTHER" id="PTHR28629">
    <property type="entry name" value="TRIOKINASE/FMN CYCLASE"/>
    <property type="match status" value="1"/>
</dbReference>
<evidence type="ECO:0000313" key="8">
    <source>
        <dbReference type="Proteomes" id="UP000590225"/>
    </source>
</evidence>
<evidence type="ECO:0000259" key="5">
    <source>
        <dbReference type="PROSITE" id="PS51480"/>
    </source>
</evidence>
<keyword evidence="3 7" id="KW-0418">Kinase</keyword>
<dbReference type="SMART" id="SM01120">
    <property type="entry name" value="Dak2"/>
    <property type="match status" value="1"/>
</dbReference>
<dbReference type="InterPro" id="IPR004006">
    <property type="entry name" value="DhaK_dom"/>
</dbReference>
<dbReference type="GO" id="GO:0019563">
    <property type="term" value="P:glycerol catabolic process"/>
    <property type="evidence" value="ECO:0007669"/>
    <property type="project" value="TreeGrafter"/>
</dbReference>
<keyword evidence="4" id="KW-0067">ATP-binding</keyword>
<dbReference type="SUPFAM" id="SSF101473">
    <property type="entry name" value="DhaL-like"/>
    <property type="match status" value="1"/>
</dbReference>
<dbReference type="Gene3D" id="3.30.1180.20">
    <property type="entry name" value="Dihydroxyacetone kinase, domain 2"/>
    <property type="match status" value="1"/>
</dbReference>
<evidence type="ECO:0000256" key="4">
    <source>
        <dbReference type="ARBA" id="ARBA00022840"/>
    </source>
</evidence>
<dbReference type="SUPFAM" id="SSF82549">
    <property type="entry name" value="DAK1/DegV-like"/>
    <property type="match status" value="1"/>
</dbReference>
<evidence type="ECO:0000256" key="3">
    <source>
        <dbReference type="ARBA" id="ARBA00022777"/>
    </source>
</evidence>
<dbReference type="PROSITE" id="PS51480">
    <property type="entry name" value="DHAL"/>
    <property type="match status" value="1"/>
</dbReference>
<dbReference type="FunFam" id="1.25.40.340:FF:000002">
    <property type="entry name" value="Dihydroxyacetone kinase, L subunit"/>
    <property type="match status" value="1"/>
</dbReference>
<name>A0AAW3T8M0_9MICO</name>
<dbReference type="PROSITE" id="PS51481">
    <property type="entry name" value="DHAK"/>
    <property type="match status" value="1"/>
</dbReference>
<dbReference type="InterPro" id="IPR004007">
    <property type="entry name" value="DhaL_dom"/>
</dbReference>
<protein>
    <submittedName>
        <fullName evidence="7">Dihydroxyacetone kinase</fullName>
        <ecNumber evidence="7">2.7.1.29</ecNumber>
    </submittedName>
</protein>
<dbReference type="NCBIfam" id="NF011049">
    <property type="entry name" value="PRK14479.1"/>
    <property type="match status" value="1"/>
</dbReference>
<keyword evidence="1 7" id="KW-0808">Transferase</keyword>
<feature type="domain" description="DhaK" evidence="6">
    <location>
        <begin position="7"/>
        <end position="326"/>
    </location>
</feature>
<dbReference type="Proteomes" id="UP000590225">
    <property type="component" value="Unassembled WGS sequence"/>
</dbReference>
<dbReference type="EMBL" id="JACGXP010000003">
    <property type="protein sequence ID" value="MBA8991114.1"/>
    <property type="molecule type" value="Genomic_DNA"/>
</dbReference>
<reference evidence="7 8" key="1">
    <citation type="submission" date="2020-07" db="EMBL/GenBank/DDBJ databases">
        <title>Above-ground endophytic microbial communities from plants in different locations in the United States.</title>
        <authorList>
            <person name="Frank C."/>
        </authorList>
    </citation>
    <scope>NUCLEOTIDE SEQUENCE [LARGE SCALE GENOMIC DNA]</scope>
    <source>
        <strain evidence="7 8">WPL5_2</strain>
    </source>
</reference>
<dbReference type="PANTHER" id="PTHR28629:SF4">
    <property type="entry name" value="TRIOKINASE_FMN CYCLASE"/>
    <property type="match status" value="1"/>
</dbReference>
<dbReference type="RefSeq" id="WP_182516322.1">
    <property type="nucleotide sequence ID" value="NZ_JACGXP010000003.1"/>
</dbReference>
<keyword evidence="2" id="KW-0547">Nucleotide-binding</keyword>
<organism evidence="7 8">
    <name type="scientific">Curtobacterium pusillum</name>
    <dbReference type="NCBI Taxonomy" id="69373"/>
    <lineage>
        <taxon>Bacteria</taxon>
        <taxon>Bacillati</taxon>
        <taxon>Actinomycetota</taxon>
        <taxon>Actinomycetes</taxon>
        <taxon>Micrococcales</taxon>
        <taxon>Microbacteriaceae</taxon>
        <taxon>Curtobacterium</taxon>
    </lineage>
</organism>
<dbReference type="FunFam" id="3.40.50.10440:FF:000001">
    <property type="entry name" value="Dihydroxyacetone kinase, DhaK subunit"/>
    <property type="match status" value="1"/>
</dbReference>
<dbReference type="Pfam" id="PF02734">
    <property type="entry name" value="Dak2"/>
    <property type="match status" value="1"/>
</dbReference>
<evidence type="ECO:0000256" key="1">
    <source>
        <dbReference type="ARBA" id="ARBA00022679"/>
    </source>
</evidence>